<accession>A0A426XZ58</accession>
<dbReference type="Proteomes" id="UP000287651">
    <property type="component" value="Unassembled WGS sequence"/>
</dbReference>
<name>A0A426XZ58_ENSVE</name>
<protein>
    <submittedName>
        <fullName evidence="1">Uncharacterized protein</fullName>
    </submittedName>
</protein>
<evidence type="ECO:0000313" key="1">
    <source>
        <dbReference type="EMBL" id="RRT44744.1"/>
    </source>
</evidence>
<comment type="caution">
    <text evidence="1">The sequence shown here is derived from an EMBL/GenBank/DDBJ whole genome shotgun (WGS) entry which is preliminary data.</text>
</comment>
<sequence length="151" mass="16452">MGAPPHSGSSHNGVQAASTRGAGCRQFEVSVCGCSSCHFDAVPSNIVELFLQDNAFSRVVGSRGGPSDDQVTTIVKGDVRYLLLGYRSFFSLLIEVVRERDSSLPEPPLRALGVSLLYLYVLMRSDGDRTISDAARSWVYLSVDDMSLMWT</sequence>
<dbReference type="AlphaFoldDB" id="A0A426XZ58"/>
<evidence type="ECO:0000313" key="2">
    <source>
        <dbReference type="Proteomes" id="UP000287651"/>
    </source>
</evidence>
<organism evidence="1 2">
    <name type="scientific">Ensete ventricosum</name>
    <name type="common">Abyssinian banana</name>
    <name type="synonym">Musa ensete</name>
    <dbReference type="NCBI Taxonomy" id="4639"/>
    <lineage>
        <taxon>Eukaryota</taxon>
        <taxon>Viridiplantae</taxon>
        <taxon>Streptophyta</taxon>
        <taxon>Embryophyta</taxon>
        <taxon>Tracheophyta</taxon>
        <taxon>Spermatophyta</taxon>
        <taxon>Magnoliopsida</taxon>
        <taxon>Liliopsida</taxon>
        <taxon>Zingiberales</taxon>
        <taxon>Musaceae</taxon>
        <taxon>Ensete</taxon>
    </lineage>
</organism>
<reference evidence="1 2" key="1">
    <citation type="journal article" date="2014" name="Agronomy (Basel)">
        <title>A Draft Genome Sequence for Ensete ventricosum, the Drought-Tolerant Tree Against Hunger.</title>
        <authorList>
            <person name="Harrison J."/>
            <person name="Moore K.A."/>
            <person name="Paszkiewicz K."/>
            <person name="Jones T."/>
            <person name="Grant M."/>
            <person name="Ambacheew D."/>
            <person name="Muzemil S."/>
            <person name="Studholme D.J."/>
        </authorList>
    </citation>
    <scope>NUCLEOTIDE SEQUENCE [LARGE SCALE GENOMIC DNA]</scope>
</reference>
<gene>
    <name evidence="1" type="ORF">B296_00055582</name>
</gene>
<dbReference type="EMBL" id="AMZH03016280">
    <property type="protein sequence ID" value="RRT44744.1"/>
    <property type="molecule type" value="Genomic_DNA"/>
</dbReference>
<proteinExistence type="predicted"/>